<name>A0ABQ3EMC5_9ACTN</name>
<protein>
    <submittedName>
        <fullName evidence="1">Uncharacterized protein</fullName>
    </submittedName>
</protein>
<accession>A0ABQ3EMC5</accession>
<gene>
    <name evidence="1" type="ORF">GCM10010347_15380</name>
</gene>
<comment type="caution">
    <text evidence="1">The sequence shown here is derived from an EMBL/GenBank/DDBJ whole genome shotgun (WGS) entry which is preliminary data.</text>
</comment>
<dbReference type="EMBL" id="BMVP01000002">
    <property type="protein sequence ID" value="GHB46672.1"/>
    <property type="molecule type" value="Genomic_DNA"/>
</dbReference>
<keyword evidence="2" id="KW-1185">Reference proteome</keyword>
<dbReference type="Proteomes" id="UP000642673">
    <property type="component" value="Unassembled WGS sequence"/>
</dbReference>
<evidence type="ECO:0000313" key="2">
    <source>
        <dbReference type="Proteomes" id="UP000642673"/>
    </source>
</evidence>
<sequence>MGAELGRFGQAGGNLVHSAHDAMEAAVTDIHLGPHLGRKAAQRMPSGSVRSA</sequence>
<proteinExistence type="predicted"/>
<evidence type="ECO:0000313" key="1">
    <source>
        <dbReference type="EMBL" id="GHB46672.1"/>
    </source>
</evidence>
<organism evidence="1 2">
    <name type="scientific">Streptomyces cirratus</name>
    <dbReference type="NCBI Taxonomy" id="68187"/>
    <lineage>
        <taxon>Bacteria</taxon>
        <taxon>Bacillati</taxon>
        <taxon>Actinomycetota</taxon>
        <taxon>Actinomycetes</taxon>
        <taxon>Kitasatosporales</taxon>
        <taxon>Streptomycetaceae</taxon>
        <taxon>Streptomyces</taxon>
    </lineage>
</organism>
<reference evidence="2" key="1">
    <citation type="journal article" date="2019" name="Int. J. Syst. Evol. Microbiol.">
        <title>The Global Catalogue of Microorganisms (GCM) 10K type strain sequencing project: providing services to taxonomists for standard genome sequencing and annotation.</title>
        <authorList>
            <consortium name="The Broad Institute Genomics Platform"/>
            <consortium name="The Broad Institute Genome Sequencing Center for Infectious Disease"/>
            <person name="Wu L."/>
            <person name="Ma J."/>
        </authorList>
    </citation>
    <scope>NUCLEOTIDE SEQUENCE [LARGE SCALE GENOMIC DNA]</scope>
    <source>
        <strain evidence="2">JCM 4738</strain>
    </source>
</reference>